<dbReference type="OrthoDB" id="17948at2759"/>
<evidence type="ECO:0000256" key="4">
    <source>
        <dbReference type="SAM" id="MobiDB-lite"/>
    </source>
</evidence>
<feature type="compositionally biased region" description="Basic residues" evidence="4">
    <location>
        <begin position="303"/>
        <end position="312"/>
    </location>
</feature>
<dbReference type="GO" id="GO:0004526">
    <property type="term" value="F:ribonuclease P activity"/>
    <property type="evidence" value="ECO:0007669"/>
    <property type="project" value="UniProtKB-EC"/>
</dbReference>
<dbReference type="SUPFAM" id="SSF89550">
    <property type="entry name" value="PHP domain-like"/>
    <property type="match status" value="1"/>
</dbReference>
<dbReference type="Pfam" id="PF01876">
    <property type="entry name" value="RNase_P_p30"/>
    <property type="match status" value="1"/>
</dbReference>
<dbReference type="Gene3D" id="3.20.20.140">
    <property type="entry name" value="Metal-dependent hydrolases"/>
    <property type="match status" value="1"/>
</dbReference>
<protein>
    <submittedName>
        <fullName evidence="5">RNA-binding RNA processing protein rpp1</fullName>
        <ecNumber evidence="5">3.1.26.5</ecNumber>
    </submittedName>
</protein>
<keyword evidence="6" id="KW-1185">Reference proteome</keyword>
<sequence length="312" mass="34198">MFIDLNINLPGAFTKASVKPKPSDIDALKKIILMAKDLGYRIIALNHTIDSKPSPDHLNVWENIPEIEGVTTTWTNPQLSSSSAIVSGSDILSSYAKNNQHELIILRRLTIELTDNTQNFSLNSMASVLNPYDIIALRPTTEKLLQAVCSGTYQIADLISLDLDSRLPFYIKMKTVMQGVESGYSFEISYSGMINDTSVRRQWISNTSSLVRATRGRGLVISSGSSAAFDLRPPYDLTNLGTITGMNPSLSKCCLSTGPRAVICHAVTRRFTLKSVIGIGVAAKEAKSNDSTKRNEATTATRPQKKRKANDQ</sequence>
<comment type="subcellular location">
    <subcellularLocation>
        <location evidence="1">Nucleus</location>
    </subcellularLocation>
</comment>
<keyword evidence="3" id="KW-0819">tRNA processing</keyword>
<name>A0A9W8DVG8_9FUNG</name>
<comment type="caution">
    <text evidence="5">The sequence shown here is derived from an EMBL/GenBank/DDBJ whole genome shotgun (WGS) entry which is preliminary data.</text>
</comment>
<dbReference type="Proteomes" id="UP001150538">
    <property type="component" value="Unassembled WGS sequence"/>
</dbReference>
<evidence type="ECO:0000313" key="5">
    <source>
        <dbReference type="EMBL" id="KAJ1919559.1"/>
    </source>
</evidence>
<reference evidence="5" key="1">
    <citation type="submission" date="2022-07" db="EMBL/GenBank/DDBJ databases">
        <title>Phylogenomic reconstructions and comparative analyses of Kickxellomycotina fungi.</title>
        <authorList>
            <person name="Reynolds N.K."/>
            <person name="Stajich J.E."/>
            <person name="Barry K."/>
            <person name="Grigoriev I.V."/>
            <person name="Crous P."/>
            <person name="Smith M.E."/>
        </authorList>
    </citation>
    <scope>NUCLEOTIDE SEQUENCE</scope>
    <source>
        <strain evidence="5">NBRC 100468</strain>
    </source>
</reference>
<dbReference type="InterPro" id="IPR002738">
    <property type="entry name" value="RNase_P_p30"/>
</dbReference>
<evidence type="ECO:0000256" key="2">
    <source>
        <dbReference type="ARBA" id="ARBA00007331"/>
    </source>
</evidence>
<evidence type="ECO:0000256" key="1">
    <source>
        <dbReference type="ARBA" id="ARBA00004123"/>
    </source>
</evidence>
<dbReference type="EC" id="3.1.26.5" evidence="5"/>
<feature type="compositionally biased region" description="Basic and acidic residues" evidence="4">
    <location>
        <begin position="284"/>
        <end position="296"/>
    </location>
</feature>
<dbReference type="GO" id="GO:0008033">
    <property type="term" value="P:tRNA processing"/>
    <property type="evidence" value="ECO:0007669"/>
    <property type="project" value="UniProtKB-KW"/>
</dbReference>
<dbReference type="GO" id="GO:0003723">
    <property type="term" value="F:RNA binding"/>
    <property type="evidence" value="ECO:0007669"/>
    <property type="project" value="TreeGrafter"/>
</dbReference>
<comment type="similarity">
    <text evidence="2">Belongs to the eukaryotic/archaeal RNase P protein component 3 family.</text>
</comment>
<keyword evidence="5" id="KW-0378">Hydrolase</keyword>
<dbReference type="PANTHER" id="PTHR13031:SF0">
    <property type="entry name" value="RIBONUCLEASE P PROTEIN SUBUNIT P30"/>
    <property type="match status" value="1"/>
</dbReference>
<dbReference type="PANTHER" id="PTHR13031">
    <property type="entry name" value="RIBONUCLEASE P SUBUNIT P30"/>
    <property type="match status" value="1"/>
</dbReference>
<dbReference type="GO" id="GO:0005655">
    <property type="term" value="C:nucleolar ribonuclease P complex"/>
    <property type="evidence" value="ECO:0007669"/>
    <property type="project" value="TreeGrafter"/>
</dbReference>
<feature type="region of interest" description="Disordered" evidence="4">
    <location>
        <begin position="284"/>
        <end position="312"/>
    </location>
</feature>
<accession>A0A9W8DVG8</accession>
<organism evidence="5 6">
    <name type="scientific">Mycoemilia scoparia</name>
    <dbReference type="NCBI Taxonomy" id="417184"/>
    <lineage>
        <taxon>Eukaryota</taxon>
        <taxon>Fungi</taxon>
        <taxon>Fungi incertae sedis</taxon>
        <taxon>Zoopagomycota</taxon>
        <taxon>Kickxellomycotina</taxon>
        <taxon>Kickxellomycetes</taxon>
        <taxon>Kickxellales</taxon>
        <taxon>Kickxellaceae</taxon>
        <taxon>Mycoemilia</taxon>
    </lineage>
</organism>
<evidence type="ECO:0000256" key="3">
    <source>
        <dbReference type="ARBA" id="ARBA00022694"/>
    </source>
</evidence>
<dbReference type="AlphaFoldDB" id="A0A9W8DVG8"/>
<gene>
    <name evidence="5" type="primary">RPP1</name>
    <name evidence="5" type="ORF">H4219_001915</name>
</gene>
<evidence type="ECO:0000313" key="6">
    <source>
        <dbReference type="Proteomes" id="UP001150538"/>
    </source>
</evidence>
<dbReference type="InterPro" id="IPR016195">
    <property type="entry name" value="Pol/histidinol_Pase-like"/>
</dbReference>
<dbReference type="EMBL" id="JANBPU010000025">
    <property type="protein sequence ID" value="KAJ1919559.1"/>
    <property type="molecule type" value="Genomic_DNA"/>
</dbReference>
<proteinExistence type="inferred from homology"/>